<comment type="subcellular location">
    <subcellularLocation>
        <location evidence="1 7">Periplasm</location>
    </subcellularLocation>
</comment>
<evidence type="ECO:0000256" key="6">
    <source>
        <dbReference type="ARBA" id="ARBA00023319"/>
    </source>
</evidence>
<dbReference type="AlphaFoldDB" id="A0A0K0HHQ7"/>
<dbReference type="GO" id="GO:0071555">
    <property type="term" value="P:cell wall organization"/>
    <property type="evidence" value="ECO:0007669"/>
    <property type="project" value="InterPro"/>
</dbReference>
<evidence type="ECO:0000256" key="2">
    <source>
        <dbReference type="ARBA" id="ARBA00007399"/>
    </source>
</evidence>
<dbReference type="PROSITE" id="PS00635">
    <property type="entry name" value="PILI_CHAPERONE"/>
    <property type="match status" value="1"/>
</dbReference>
<protein>
    <submittedName>
        <fullName evidence="11">Putative fimbrial chaperone protein</fullName>
    </submittedName>
</protein>
<dbReference type="SUPFAM" id="SSF49584">
    <property type="entry name" value="Periplasmic chaperone C-domain"/>
    <property type="match status" value="1"/>
</dbReference>
<accession>A0A0K0HHQ7</accession>
<keyword evidence="6" id="KW-0393">Immunoglobulin domain</keyword>
<feature type="signal peptide" evidence="8">
    <location>
        <begin position="1"/>
        <end position="20"/>
    </location>
</feature>
<keyword evidence="4" id="KW-0574">Periplasm</keyword>
<dbReference type="GO" id="GO:0030288">
    <property type="term" value="C:outer membrane-bounded periplasmic space"/>
    <property type="evidence" value="ECO:0007669"/>
    <property type="project" value="InterPro"/>
</dbReference>
<evidence type="ECO:0000259" key="10">
    <source>
        <dbReference type="Pfam" id="PF02753"/>
    </source>
</evidence>
<name>A0A0K0HHQ7_SALBC</name>
<dbReference type="InterPro" id="IPR050643">
    <property type="entry name" value="Periplasmic_pilus_chap"/>
</dbReference>
<feature type="domain" description="Pili assembly chaperone C-terminal" evidence="10">
    <location>
        <begin position="162"/>
        <end position="217"/>
    </location>
</feature>
<evidence type="ECO:0000313" key="11">
    <source>
        <dbReference type="EMBL" id="CCC33041.1"/>
    </source>
</evidence>
<dbReference type="KEGG" id="sbg:SBG_4001"/>
<dbReference type="Proteomes" id="UP000000289">
    <property type="component" value="Chromosome"/>
</dbReference>
<evidence type="ECO:0000256" key="3">
    <source>
        <dbReference type="ARBA" id="ARBA00022729"/>
    </source>
</evidence>
<dbReference type="InterPro" id="IPR018046">
    <property type="entry name" value="Pili_assmbl_chaperone_CS"/>
</dbReference>
<dbReference type="PANTHER" id="PTHR30251:SF9">
    <property type="entry name" value="CHAPERONE PROTEIN CAF1M"/>
    <property type="match status" value="1"/>
</dbReference>
<dbReference type="InterPro" id="IPR001829">
    <property type="entry name" value="Pili_assmbl_chaperone_bac"/>
</dbReference>
<evidence type="ECO:0000259" key="9">
    <source>
        <dbReference type="Pfam" id="PF00345"/>
    </source>
</evidence>
<keyword evidence="5 7" id="KW-0143">Chaperone</keyword>
<dbReference type="PRINTS" id="PR00969">
    <property type="entry name" value="CHAPERONPILI"/>
</dbReference>
<dbReference type="SUPFAM" id="SSF49354">
    <property type="entry name" value="PapD-like"/>
    <property type="match status" value="1"/>
</dbReference>
<dbReference type="InterPro" id="IPR016148">
    <property type="entry name" value="Pili_assmbl_chaperone_C"/>
</dbReference>
<keyword evidence="3 8" id="KW-0732">Signal</keyword>
<comment type="similarity">
    <text evidence="2 7">Belongs to the periplasmic pilus chaperone family.</text>
</comment>
<feature type="chain" id="PRO_5005331996" evidence="8">
    <location>
        <begin position="21"/>
        <end position="227"/>
    </location>
</feature>
<dbReference type="eggNOG" id="COG3121">
    <property type="taxonomic scope" value="Bacteria"/>
</dbReference>
<sequence>MKYITKSVFVVLLVSHFANASIVVGGTRLVFDGNNDETSINVENKDSKANLVQSWLSIADPHVTNKQAFIITPPLFRLDAGQKNSIRVIRSGSSLPEDRESMYWLNIKGIPSIDDNAAANRVEISINTQIKLIYRPSALTKSTPDSQSQQLKWQAAGDTITVNNPTPYYMNFASVTLNGHEVKSATFVPPQSSASFKLSSAVAAHGTVMWRLISDYGMSLEQHSASF</sequence>
<dbReference type="RefSeq" id="WP_000875261.1">
    <property type="nucleotide sequence ID" value="NC_015761.1"/>
</dbReference>
<dbReference type="NCBIfam" id="NF011823">
    <property type="entry name" value="PRK15295.1"/>
    <property type="match status" value="1"/>
</dbReference>
<proteinExistence type="inferred from homology"/>
<dbReference type="Pfam" id="PF02753">
    <property type="entry name" value="PapD_C"/>
    <property type="match status" value="1"/>
</dbReference>
<dbReference type="GeneID" id="44983067"/>
<evidence type="ECO:0000256" key="1">
    <source>
        <dbReference type="ARBA" id="ARBA00004418"/>
    </source>
</evidence>
<dbReference type="PANTHER" id="PTHR30251">
    <property type="entry name" value="PILUS ASSEMBLY CHAPERONE"/>
    <property type="match status" value="1"/>
</dbReference>
<evidence type="ECO:0000256" key="4">
    <source>
        <dbReference type="ARBA" id="ARBA00022764"/>
    </source>
</evidence>
<dbReference type="InterPro" id="IPR016147">
    <property type="entry name" value="Pili_assmbl_chaperone_N"/>
</dbReference>
<dbReference type="EMBL" id="FR877557">
    <property type="protein sequence ID" value="CCC33041.1"/>
    <property type="molecule type" value="Genomic_DNA"/>
</dbReference>
<evidence type="ECO:0000256" key="5">
    <source>
        <dbReference type="ARBA" id="ARBA00023186"/>
    </source>
</evidence>
<evidence type="ECO:0000256" key="7">
    <source>
        <dbReference type="RuleBase" id="RU003918"/>
    </source>
</evidence>
<dbReference type="InterPro" id="IPR013783">
    <property type="entry name" value="Ig-like_fold"/>
</dbReference>
<feature type="domain" description="Pili assembly chaperone N-terminal" evidence="9">
    <location>
        <begin position="21"/>
        <end position="139"/>
    </location>
</feature>
<organism evidence="11 12">
    <name type="scientific">Salmonella bongori (strain ATCC 43975 / DSM 13772 / NCTC 12419)</name>
    <dbReference type="NCBI Taxonomy" id="218493"/>
    <lineage>
        <taxon>Bacteria</taxon>
        <taxon>Pseudomonadati</taxon>
        <taxon>Pseudomonadota</taxon>
        <taxon>Gammaproteobacteria</taxon>
        <taxon>Enterobacterales</taxon>
        <taxon>Enterobacteriaceae</taxon>
        <taxon>Salmonella</taxon>
    </lineage>
</organism>
<dbReference type="InterPro" id="IPR008962">
    <property type="entry name" value="PapD-like_sf"/>
</dbReference>
<evidence type="ECO:0000313" key="12">
    <source>
        <dbReference type="Proteomes" id="UP000000289"/>
    </source>
</evidence>
<dbReference type="Pfam" id="PF00345">
    <property type="entry name" value="PapD_N"/>
    <property type="match status" value="1"/>
</dbReference>
<dbReference type="Gene3D" id="2.60.40.10">
    <property type="entry name" value="Immunoglobulins"/>
    <property type="match status" value="2"/>
</dbReference>
<gene>
    <name evidence="11" type="primary">sthB</name>
    <name evidence="11" type="ordered locus">SBG_4001</name>
</gene>
<reference evidence="11 12" key="1">
    <citation type="journal article" date="2011" name="PLoS Pathog.">
        <title>Salmonella bongori provides insights into the evolution of the Salmonellae.</title>
        <authorList>
            <person name="Fookes M."/>
            <person name="Schroeder G.N."/>
            <person name="Langridge G.C."/>
            <person name="Blondel C.J."/>
            <person name="Mammina C."/>
            <person name="Connor T.R."/>
            <person name="Seth-Smith H."/>
            <person name="Vernikos G.S."/>
            <person name="Robinson K.S."/>
            <person name="Sanders M."/>
            <person name="Petty N.K."/>
            <person name="Kingsley R.A."/>
            <person name="Baumler A.J."/>
            <person name="Nuccio S.P."/>
            <person name="Contreras I."/>
            <person name="Santiviago C.A."/>
            <person name="Maskell D."/>
            <person name="Barrow P."/>
            <person name="Humphrey T."/>
            <person name="Nastasi A."/>
            <person name="Roberts M."/>
            <person name="Frankel G."/>
            <person name="Parkhill J."/>
            <person name="Dougan G."/>
            <person name="Thomson N.R."/>
        </authorList>
    </citation>
    <scope>NUCLEOTIDE SEQUENCE [LARGE SCALE GENOMIC DNA]</scope>
    <source>
        <strain evidence="12">ATCC 43975 / DSM 13772 / NCTC 12419</strain>
    </source>
</reference>
<dbReference type="InterPro" id="IPR036316">
    <property type="entry name" value="Pili_assmbl_chap_C_dom_sf"/>
</dbReference>
<evidence type="ECO:0000256" key="8">
    <source>
        <dbReference type="SAM" id="SignalP"/>
    </source>
</evidence>